<evidence type="ECO:0000259" key="2">
    <source>
        <dbReference type="Pfam" id="PF13193"/>
    </source>
</evidence>
<keyword evidence="3" id="KW-0436">Ligase</keyword>
<dbReference type="PANTHER" id="PTHR24096">
    <property type="entry name" value="LONG-CHAIN-FATTY-ACID--COA LIGASE"/>
    <property type="match status" value="1"/>
</dbReference>
<evidence type="ECO:0000259" key="1">
    <source>
        <dbReference type="Pfam" id="PF00501"/>
    </source>
</evidence>
<dbReference type="PANTHER" id="PTHR24096:SF267">
    <property type="entry name" value="MALONATE--COA LIGASE ACSF3, MITOCHONDRIAL"/>
    <property type="match status" value="1"/>
</dbReference>
<reference evidence="3 4" key="1">
    <citation type="submission" date="2020-08" db="EMBL/GenBank/DDBJ databases">
        <title>Genomic Encyclopedia of Type Strains, Phase IV (KMG-IV): sequencing the most valuable type-strain genomes for metagenomic binning, comparative biology and taxonomic classification.</title>
        <authorList>
            <person name="Goeker M."/>
        </authorList>
    </citation>
    <scope>NUCLEOTIDE SEQUENCE [LARGE SCALE GENOMIC DNA]</scope>
    <source>
        <strain evidence="3 4">DSM 27244</strain>
    </source>
</reference>
<dbReference type="InterPro" id="IPR000873">
    <property type="entry name" value="AMP-dep_synth/lig_dom"/>
</dbReference>
<gene>
    <name evidence="3" type="ORF">FHR19_001942</name>
</gene>
<dbReference type="Gene3D" id="3.40.50.12780">
    <property type="entry name" value="N-terminal domain of ligase-like"/>
    <property type="match status" value="1"/>
</dbReference>
<evidence type="ECO:0000313" key="4">
    <source>
        <dbReference type="Proteomes" id="UP000557739"/>
    </source>
</evidence>
<dbReference type="Pfam" id="PF00501">
    <property type="entry name" value="AMP-binding"/>
    <property type="match status" value="1"/>
</dbReference>
<keyword evidence="4" id="KW-1185">Reference proteome</keyword>
<dbReference type="GO" id="GO:0016405">
    <property type="term" value="F:CoA-ligase activity"/>
    <property type="evidence" value="ECO:0007669"/>
    <property type="project" value="TreeGrafter"/>
</dbReference>
<dbReference type="RefSeq" id="WP_184027450.1">
    <property type="nucleotide sequence ID" value="NZ_JACIJJ010000002.1"/>
</dbReference>
<proteinExistence type="predicted"/>
<dbReference type="InterPro" id="IPR042099">
    <property type="entry name" value="ANL_N_sf"/>
</dbReference>
<dbReference type="Gene3D" id="3.30.300.30">
    <property type="match status" value="1"/>
</dbReference>
<dbReference type="PROSITE" id="PS00455">
    <property type="entry name" value="AMP_BINDING"/>
    <property type="match status" value="1"/>
</dbReference>
<dbReference type="InterPro" id="IPR020845">
    <property type="entry name" value="AMP-binding_CS"/>
</dbReference>
<dbReference type="InterPro" id="IPR045851">
    <property type="entry name" value="AMP-bd_C_sf"/>
</dbReference>
<feature type="domain" description="AMP-dependent synthetase/ligase" evidence="1">
    <location>
        <begin position="17"/>
        <end position="389"/>
    </location>
</feature>
<sequence length="525" mass="55199">MFDPALPFPSPFHAFAAMADRQPAAVAIREGDRTITYGDVLDAARAATRGLIAAGFAPGDCAAIWAVNQSEWIVAALAIQAAGGTLIPASTRLKPREVSHVLARARVRFLFCDPGFGSTDFVGGILDLDLPDLRRIIVFGGDAEDGRVTSWSRFVAAGAGVPATELDARIAGIDPDGLADIIFTSGTTGVPKGVPITNAQSLIACEQQQACVSRFGPGDVLAVTYPFAHNAGYRAGWQAAFLYGITLVIAQSLDADTLLTLIERDRVSVLPAVPTVYQGILEHPDFARYDTSSLRSAMTGATTIPVVLIEQMQATFGVAAVSAGYGLTEAAGSVSHTRPGDSAIVIATTTGRPLDNLDVRLIDGDGQAVPPGTPGEIVIKGPQVMRGYFEDDAATAAAFTADGYLRTGDVGVFDAAGNLAITDRLKDMYIVGGFNTYPAEIEQQLARIDGVAEAAVIGIDDPRLGQVGRAFIVPRADAVLDEAGVITWCRAEMANYKVPRVVTFVDALPRNPTGKVSKVDLRKLA</sequence>
<dbReference type="AlphaFoldDB" id="A0A7W9AQ75"/>
<feature type="domain" description="AMP-binding enzyme C-terminal" evidence="2">
    <location>
        <begin position="440"/>
        <end position="515"/>
    </location>
</feature>
<accession>A0A7W9AQ75</accession>
<dbReference type="Pfam" id="PF13193">
    <property type="entry name" value="AMP-binding_C"/>
    <property type="match status" value="1"/>
</dbReference>
<comment type="caution">
    <text evidence="3">The sequence shown here is derived from an EMBL/GenBank/DDBJ whole genome shotgun (WGS) entry which is preliminary data.</text>
</comment>
<organism evidence="3 4">
    <name type="scientific">Sphingomonas yantingensis</name>
    <dbReference type="NCBI Taxonomy" id="1241761"/>
    <lineage>
        <taxon>Bacteria</taxon>
        <taxon>Pseudomonadati</taxon>
        <taxon>Pseudomonadota</taxon>
        <taxon>Alphaproteobacteria</taxon>
        <taxon>Sphingomonadales</taxon>
        <taxon>Sphingomonadaceae</taxon>
        <taxon>Sphingomonas</taxon>
    </lineage>
</organism>
<evidence type="ECO:0000313" key="3">
    <source>
        <dbReference type="EMBL" id="MBB5698597.1"/>
    </source>
</evidence>
<protein>
    <submittedName>
        <fullName evidence="3">Acyl-CoA synthetase (AMP-forming)/AMP-acid ligase II</fullName>
    </submittedName>
</protein>
<dbReference type="Proteomes" id="UP000557739">
    <property type="component" value="Unassembled WGS sequence"/>
</dbReference>
<dbReference type="SUPFAM" id="SSF56801">
    <property type="entry name" value="Acetyl-CoA synthetase-like"/>
    <property type="match status" value="1"/>
</dbReference>
<name>A0A7W9AQ75_9SPHN</name>
<dbReference type="InterPro" id="IPR025110">
    <property type="entry name" value="AMP-bd_C"/>
</dbReference>
<dbReference type="EMBL" id="JACIJJ010000002">
    <property type="protein sequence ID" value="MBB5698597.1"/>
    <property type="molecule type" value="Genomic_DNA"/>
</dbReference>